<dbReference type="InterPro" id="IPR036291">
    <property type="entry name" value="NAD(P)-bd_dom_sf"/>
</dbReference>
<evidence type="ECO:0000313" key="3">
    <source>
        <dbReference type="Proteomes" id="UP000669179"/>
    </source>
</evidence>
<dbReference type="AlphaFoldDB" id="A0A939T4V7"/>
<gene>
    <name evidence="2" type="ORF">J4573_38425</name>
</gene>
<reference evidence="2" key="1">
    <citation type="submission" date="2021-03" db="EMBL/GenBank/DDBJ databases">
        <authorList>
            <person name="Kanchanasin P."/>
            <person name="Saeng-In P."/>
            <person name="Phongsopitanun W."/>
            <person name="Yuki M."/>
            <person name="Kudo T."/>
            <person name="Ohkuma M."/>
            <person name="Tanasupawat S."/>
        </authorList>
    </citation>
    <scope>NUCLEOTIDE SEQUENCE</scope>
    <source>
        <strain evidence="2">GKU 128</strain>
    </source>
</reference>
<organism evidence="2 3">
    <name type="scientific">Actinomadura barringtoniae</name>
    <dbReference type="NCBI Taxonomy" id="1427535"/>
    <lineage>
        <taxon>Bacteria</taxon>
        <taxon>Bacillati</taxon>
        <taxon>Actinomycetota</taxon>
        <taxon>Actinomycetes</taxon>
        <taxon>Streptosporangiales</taxon>
        <taxon>Thermomonosporaceae</taxon>
        <taxon>Actinomadura</taxon>
    </lineage>
</organism>
<dbReference type="Proteomes" id="UP000669179">
    <property type="component" value="Unassembled WGS sequence"/>
</dbReference>
<dbReference type="Pfam" id="PF13460">
    <property type="entry name" value="NAD_binding_10"/>
    <property type="match status" value="1"/>
</dbReference>
<sequence>MSDGTILVLGATGNTGRLVVEGLRARGRSVRPAARSLGFDWHDPGTWPAALTGAAAVYMVTPMLPDFPAELVTDFVAAADTQGVRRLVLLSGLSAGYGSRPLLSREEPVRAAKADWTILRPGAFDQNFSLDGVHGPAIRAGEVRMPLGPGPGPYSAFIDVRDIADVAVEVLIGEGHAGRVYDLAGPRALTYPEAVAMVAEALGRPVRFVNVPLDEWTGHPWSAETYEAIRRGEYAPLHDGVRRVLGRDPRDFADYARELAEASS</sequence>
<feature type="domain" description="NAD(P)-binding" evidence="1">
    <location>
        <begin position="10"/>
        <end position="127"/>
    </location>
</feature>
<dbReference type="Gene3D" id="3.90.25.10">
    <property type="entry name" value="UDP-galactose 4-epimerase, domain 1"/>
    <property type="match status" value="1"/>
</dbReference>
<keyword evidence="3" id="KW-1185">Reference proteome</keyword>
<dbReference type="EMBL" id="JAGEOJ010000018">
    <property type="protein sequence ID" value="MBO2453021.1"/>
    <property type="molecule type" value="Genomic_DNA"/>
</dbReference>
<proteinExistence type="predicted"/>
<dbReference type="InterPro" id="IPR051604">
    <property type="entry name" value="Ergot_Alk_Oxidoreductase"/>
</dbReference>
<protein>
    <submittedName>
        <fullName evidence="2">NAD(P)H-binding protein</fullName>
    </submittedName>
</protein>
<dbReference type="RefSeq" id="WP_208261036.1">
    <property type="nucleotide sequence ID" value="NZ_JAGEOJ010000018.1"/>
</dbReference>
<dbReference type="SUPFAM" id="SSF51735">
    <property type="entry name" value="NAD(P)-binding Rossmann-fold domains"/>
    <property type="match status" value="1"/>
</dbReference>
<evidence type="ECO:0000313" key="2">
    <source>
        <dbReference type="EMBL" id="MBO2453021.1"/>
    </source>
</evidence>
<dbReference type="PANTHER" id="PTHR43162">
    <property type="match status" value="1"/>
</dbReference>
<dbReference type="Gene3D" id="3.40.50.720">
    <property type="entry name" value="NAD(P)-binding Rossmann-like Domain"/>
    <property type="match status" value="1"/>
</dbReference>
<name>A0A939T4V7_9ACTN</name>
<accession>A0A939T4V7</accession>
<dbReference type="PANTHER" id="PTHR43162:SF1">
    <property type="entry name" value="PRESTALK A DIFFERENTIATION PROTEIN A"/>
    <property type="match status" value="1"/>
</dbReference>
<evidence type="ECO:0000259" key="1">
    <source>
        <dbReference type="Pfam" id="PF13460"/>
    </source>
</evidence>
<comment type="caution">
    <text evidence="2">The sequence shown here is derived from an EMBL/GenBank/DDBJ whole genome shotgun (WGS) entry which is preliminary data.</text>
</comment>
<dbReference type="InterPro" id="IPR016040">
    <property type="entry name" value="NAD(P)-bd_dom"/>
</dbReference>